<comment type="pathway">
    <text evidence="1 8">One-carbon metabolism; tetrahydrofolate interconversion.</text>
</comment>
<dbReference type="eggNOG" id="COG2759">
    <property type="taxonomic scope" value="Bacteria"/>
</dbReference>
<dbReference type="NCBIfam" id="NF010030">
    <property type="entry name" value="PRK13505.1"/>
    <property type="match status" value="1"/>
</dbReference>
<organism evidence="9 10">
    <name type="scientific">Paenibacillus durus</name>
    <name type="common">Paenibacillus azotofixans</name>
    <dbReference type="NCBI Taxonomy" id="44251"/>
    <lineage>
        <taxon>Bacteria</taxon>
        <taxon>Bacillati</taxon>
        <taxon>Bacillota</taxon>
        <taxon>Bacilli</taxon>
        <taxon>Bacillales</taxon>
        <taxon>Paenibacillaceae</taxon>
        <taxon>Paenibacillus</taxon>
    </lineage>
</organism>
<dbReference type="UniPathway" id="UPA00193"/>
<evidence type="ECO:0000313" key="9">
    <source>
        <dbReference type="EMBL" id="AIQ14892.1"/>
    </source>
</evidence>
<dbReference type="CDD" id="cd00477">
    <property type="entry name" value="FTHFS"/>
    <property type="match status" value="1"/>
</dbReference>
<dbReference type="Gene3D" id="3.40.50.300">
    <property type="entry name" value="P-loop containing nucleotide triphosphate hydrolases"/>
    <property type="match status" value="1"/>
</dbReference>
<dbReference type="HAMAP" id="MF_01543">
    <property type="entry name" value="FTHFS"/>
    <property type="match status" value="1"/>
</dbReference>
<dbReference type="GO" id="GO:0004329">
    <property type="term" value="F:formate-tetrahydrofolate ligase activity"/>
    <property type="evidence" value="ECO:0007669"/>
    <property type="project" value="UniProtKB-UniRule"/>
</dbReference>
<keyword evidence="10" id="KW-1185">Reference proteome</keyword>
<evidence type="ECO:0000313" key="10">
    <source>
        <dbReference type="Proteomes" id="UP000029409"/>
    </source>
</evidence>
<dbReference type="OrthoDB" id="9761733at2"/>
<dbReference type="KEGG" id="pdu:PDUR_25650"/>
<comment type="catalytic activity">
    <reaction evidence="6 8">
        <text>(6S)-5,6,7,8-tetrahydrofolate + formate + ATP = (6R)-10-formyltetrahydrofolate + ADP + phosphate</text>
        <dbReference type="Rhea" id="RHEA:20221"/>
        <dbReference type="ChEBI" id="CHEBI:15740"/>
        <dbReference type="ChEBI" id="CHEBI:30616"/>
        <dbReference type="ChEBI" id="CHEBI:43474"/>
        <dbReference type="ChEBI" id="CHEBI:57453"/>
        <dbReference type="ChEBI" id="CHEBI:195366"/>
        <dbReference type="ChEBI" id="CHEBI:456216"/>
        <dbReference type="EC" id="6.3.4.3"/>
    </reaction>
</comment>
<evidence type="ECO:0000256" key="3">
    <source>
        <dbReference type="ARBA" id="ARBA00022598"/>
    </source>
</evidence>
<dbReference type="EC" id="6.3.4.3" evidence="8"/>
<comment type="similarity">
    <text evidence="7 8">Belongs to the formate--tetrahydrofolate ligase family.</text>
</comment>
<dbReference type="InterPro" id="IPR000559">
    <property type="entry name" value="Formate_THF_ligase"/>
</dbReference>
<evidence type="ECO:0000256" key="4">
    <source>
        <dbReference type="ARBA" id="ARBA00022741"/>
    </source>
</evidence>
<keyword evidence="4 8" id="KW-0547">Nucleotide-binding</keyword>
<evidence type="ECO:0000256" key="5">
    <source>
        <dbReference type="ARBA" id="ARBA00022840"/>
    </source>
</evidence>
<dbReference type="Gene3D" id="3.10.410.10">
    <property type="entry name" value="Formyltetrahydrofolate synthetase, domain 3"/>
    <property type="match status" value="1"/>
</dbReference>
<evidence type="ECO:0000256" key="1">
    <source>
        <dbReference type="ARBA" id="ARBA00004777"/>
    </source>
</evidence>
<dbReference type="SUPFAM" id="SSF52540">
    <property type="entry name" value="P-loop containing nucleoside triphosphate hydrolases"/>
    <property type="match status" value="1"/>
</dbReference>
<dbReference type="InterPro" id="IPR027417">
    <property type="entry name" value="P-loop_NTPase"/>
</dbReference>
<dbReference type="RefSeq" id="WP_042208587.1">
    <property type="nucleotide sequence ID" value="NZ_CP009288.1"/>
</dbReference>
<name>A0A089HV15_PAEDU</name>
<dbReference type="Gene3D" id="3.30.1510.10">
    <property type="entry name" value="Domain 2, N(10)-formyltetrahydrofolate synthetase"/>
    <property type="match status" value="1"/>
</dbReference>
<keyword evidence="3 8" id="KW-0436">Ligase</keyword>
<keyword evidence="2 8" id="KW-0554">One-carbon metabolism</keyword>
<evidence type="ECO:0000256" key="6">
    <source>
        <dbReference type="ARBA" id="ARBA00049033"/>
    </source>
</evidence>
<dbReference type="Proteomes" id="UP000029409">
    <property type="component" value="Chromosome"/>
</dbReference>
<keyword evidence="5 8" id="KW-0067">ATP-binding</keyword>
<dbReference type="GO" id="GO:0005524">
    <property type="term" value="F:ATP binding"/>
    <property type="evidence" value="ECO:0007669"/>
    <property type="project" value="UniProtKB-UniRule"/>
</dbReference>
<proteinExistence type="inferred from homology"/>
<dbReference type="STRING" id="44251.PDUR_25650"/>
<feature type="binding site" evidence="8">
    <location>
        <begin position="53"/>
        <end position="60"/>
    </location>
    <ligand>
        <name>ATP</name>
        <dbReference type="ChEBI" id="CHEBI:30616"/>
    </ligand>
</feature>
<accession>A0A089HV15</accession>
<dbReference type="AlphaFoldDB" id="A0A089HV15"/>
<evidence type="ECO:0000256" key="2">
    <source>
        <dbReference type="ARBA" id="ARBA00022563"/>
    </source>
</evidence>
<dbReference type="EMBL" id="CP009288">
    <property type="protein sequence ID" value="AIQ14892.1"/>
    <property type="molecule type" value="Genomic_DNA"/>
</dbReference>
<sequence>MKLITEVAAETGIHEEHLELYGKYKAKLAPSLWDEIKGRPDGKLVLVTAINPTPAGEGKTLTTIGLAQAMNRAGVKTVAALREPSLGPCLGMKGGATGSGKAQIIPADEINLHFTGDIHAVTSAHNLLSAMIDNHIFQGNELGLDPQKIVWKRVMDMNDRSLRSIVTGLGDGNGTVRESGFLITTASEIMAVLCLCNNLADLRERLGRMLIGYDREGKPVTAGSLKAVDAMTALLKEAIKPNLVQTLEGTPVIVHGGPFANIAHGCSSVIGTRYALKLSEVVVTEAGFGADLGAEKFMDIKCRQAGLKPSAAVLVVTVKSLKYNGGVPKSELYAGNRAALIAGLSNMQRHIKNLRKFGVPVLVALNHFEGDSQAEIQEVLAACRRLNVPAAISKAWAEGGAGGLELATALKKLLSGSDTSAYAPLYKDNLDIPSKIGKIVKEIYHGADVAFSPAAKRSLALIERLGLSHLQVCMAKTPYSFSDQPRLLGAPEGFTVQVRDITLSLGAGFAVVITGSIVTMPGLPAKPAAEGLQIDREGTLIGLL</sequence>
<dbReference type="GO" id="GO:0035999">
    <property type="term" value="P:tetrahydrofolate interconversion"/>
    <property type="evidence" value="ECO:0007669"/>
    <property type="project" value="UniProtKB-UniRule"/>
</dbReference>
<dbReference type="InterPro" id="IPR020628">
    <property type="entry name" value="Formate_THF_ligase_CS"/>
</dbReference>
<dbReference type="Pfam" id="PF01268">
    <property type="entry name" value="FTHFS"/>
    <property type="match status" value="1"/>
</dbReference>
<protein>
    <recommendedName>
        <fullName evidence="8">Formate--tetrahydrofolate ligase</fullName>
        <ecNumber evidence="8">6.3.4.3</ecNumber>
    </recommendedName>
    <alternativeName>
        <fullName evidence="8">Formyltetrahydrofolate synthetase</fullName>
        <shortName evidence="8">FHS</shortName>
        <shortName evidence="8">FTHFS</shortName>
    </alternativeName>
</protein>
<evidence type="ECO:0000256" key="8">
    <source>
        <dbReference type="HAMAP-Rule" id="MF_01543"/>
    </source>
</evidence>
<dbReference type="PROSITE" id="PS00721">
    <property type="entry name" value="FTHFS_1"/>
    <property type="match status" value="1"/>
</dbReference>
<dbReference type="FunFam" id="3.30.1510.10:FF:000001">
    <property type="entry name" value="Formate--tetrahydrofolate ligase"/>
    <property type="match status" value="1"/>
</dbReference>
<evidence type="ECO:0000256" key="7">
    <source>
        <dbReference type="ARBA" id="ARBA00061363"/>
    </source>
</evidence>
<reference evidence="9 10" key="1">
    <citation type="submission" date="2014-08" db="EMBL/GenBank/DDBJ databases">
        <title>Comparative genomics of the Paenibacillus odorifer group.</title>
        <authorList>
            <person name="den Bakker H.C."/>
            <person name="Tsai Y.-C."/>
            <person name="Martin N."/>
            <person name="Korlach J."/>
            <person name="Wiedmann M."/>
        </authorList>
    </citation>
    <scope>NUCLEOTIDE SEQUENCE [LARGE SCALE GENOMIC DNA]</scope>
    <source>
        <strain evidence="9 10">DSM 1735</strain>
    </source>
</reference>
<gene>
    <name evidence="8" type="primary">fhs</name>
    <name evidence="9" type="ORF">PDUR_25650</name>
</gene>